<feature type="region of interest" description="Disordered" evidence="5">
    <location>
        <begin position="338"/>
        <end position="383"/>
    </location>
</feature>
<reference evidence="8" key="1">
    <citation type="submission" date="2021-02" db="EMBL/GenBank/DDBJ databases">
        <authorList>
            <person name="Dougan E. K."/>
            <person name="Rhodes N."/>
            <person name="Thang M."/>
            <person name="Chan C."/>
        </authorList>
    </citation>
    <scope>NUCLEOTIDE SEQUENCE</scope>
</reference>
<keyword evidence="3 6" id="KW-1133">Transmembrane helix</keyword>
<dbReference type="PANTHER" id="PTHR31218">
    <property type="entry name" value="WAT1-RELATED PROTEIN"/>
    <property type="match status" value="1"/>
</dbReference>
<dbReference type="SUPFAM" id="SSF103481">
    <property type="entry name" value="Multidrug resistance efflux transporter EmrE"/>
    <property type="match status" value="2"/>
</dbReference>
<dbReference type="InterPro" id="IPR037185">
    <property type="entry name" value="EmrE-like"/>
</dbReference>
<feature type="transmembrane region" description="Helical" evidence="6">
    <location>
        <begin position="223"/>
        <end position="242"/>
    </location>
</feature>
<dbReference type="Proteomes" id="UP000604046">
    <property type="component" value="Unassembled WGS sequence"/>
</dbReference>
<keyword evidence="4 6" id="KW-0472">Membrane</keyword>
<protein>
    <recommendedName>
        <fullName evidence="7">EamA domain-containing protein</fullName>
    </recommendedName>
</protein>
<dbReference type="OrthoDB" id="1728340at2759"/>
<feature type="compositionally biased region" description="Acidic residues" evidence="5">
    <location>
        <begin position="355"/>
        <end position="368"/>
    </location>
</feature>
<dbReference type="GO" id="GO:0022857">
    <property type="term" value="F:transmembrane transporter activity"/>
    <property type="evidence" value="ECO:0007669"/>
    <property type="project" value="InterPro"/>
</dbReference>
<feature type="domain" description="EamA" evidence="7">
    <location>
        <begin position="29"/>
        <end position="167"/>
    </location>
</feature>
<feature type="transmembrane region" description="Helical" evidence="6">
    <location>
        <begin position="312"/>
        <end position="331"/>
    </location>
</feature>
<gene>
    <name evidence="8" type="ORF">SNAT2548_LOCUS11406</name>
</gene>
<feature type="domain" description="EamA" evidence="7">
    <location>
        <begin position="194"/>
        <end position="329"/>
    </location>
</feature>
<name>A0A812LB83_9DINO</name>
<dbReference type="InterPro" id="IPR000620">
    <property type="entry name" value="EamA_dom"/>
</dbReference>
<feature type="transmembrane region" description="Helical" evidence="6">
    <location>
        <begin position="285"/>
        <end position="306"/>
    </location>
</feature>
<dbReference type="Pfam" id="PF00892">
    <property type="entry name" value="EamA"/>
    <property type="match status" value="2"/>
</dbReference>
<dbReference type="EMBL" id="CAJNDS010001024">
    <property type="protein sequence ID" value="CAE7244329.1"/>
    <property type="molecule type" value="Genomic_DNA"/>
</dbReference>
<feature type="transmembrane region" description="Helical" evidence="6">
    <location>
        <begin position="254"/>
        <end position="273"/>
    </location>
</feature>
<accession>A0A812LB83</accession>
<evidence type="ECO:0000313" key="9">
    <source>
        <dbReference type="Proteomes" id="UP000604046"/>
    </source>
</evidence>
<dbReference type="InterPro" id="IPR030184">
    <property type="entry name" value="WAT1-related"/>
</dbReference>
<evidence type="ECO:0000313" key="8">
    <source>
        <dbReference type="EMBL" id="CAE7244329.1"/>
    </source>
</evidence>
<evidence type="ECO:0000256" key="1">
    <source>
        <dbReference type="ARBA" id="ARBA00004141"/>
    </source>
</evidence>
<comment type="subcellular location">
    <subcellularLocation>
        <location evidence="1">Membrane</location>
        <topology evidence="1">Multi-pass membrane protein</topology>
    </subcellularLocation>
</comment>
<feature type="transmembrane region" description="Helical" evidence="6">
    <location>
        <begin position="25"/>
        <end position="46"/>
    </location>
</feature>
<sequence>MAVQRLAGGELQAELLPAHKGCKSLWPVVMAILLADLVASGLLVVGRLAMNGKAGLQPVVFSWYRYLGSGLIMQLWLWASSGKTPLQSLPQRKDAWKFLVYGTCHAMGQVLLFRALKLLPAIVPSVWKNSVPVFVCALSSCVGLEQLSPHSRAAKLKLLGIGLSVVGGAIYVWLSFVWSTGHPKVVPGSDVPLGQTLMLCSTLAVSSCWVMQKVCLNCSPSSLYTVAWGVTFALVPLSLAALPQLSLEALQLSGAQLVYVAYAMLLPSTLGFLMQAWAMRHSSPAFVLAFDPLGSVITALVAWAALGEVPSAATLASAPVIMLGLAVLLLGSRSQLADPPQAPSLSGMLQHRDAEGDDAPEEPEDPESESPTRAYVRSGAVPQ</sequence>
<keyword evidence="9" id="KW-1185">Reference proteome</keyword>
<dbReference type="GO" id="GO:0016020">
    <property type="term" value="C:membrane"/>
    <property type="evidence" value="ECO:0007669"/>
    <property type="project" value="UniProtKB-SubCell"/>
</dbReference>
<evidence type="ECO:0000256" key="5">
    <source>
        <dbReference type="SAM" id="MobiDB-lite"/>
    </source>
</evidence>
<proteinExistence type="predicted"/>
<dbReference type="AlphaFoldDB" id="A0A812LB83"/>
<evidence type="ECO:0000256" key="2">
    <source>
        <dbReference type="ARBA" id="ARBA00022692"/>
    </source>
</evidence>
<comment type="caution">
    <text evidence="8">The sequence shown here is derived from an EMBL/GenBank/DDBJ whole genome shotgun (WGS) entry which is preliminary data.</text>
</comment>
<feature type="transmembrane region" description="Helical" evidence="6">
    <location>
        <begin position="191"/>
        <end position="211"/>
    </location>
</feature>
<feature type="transmembrane region" description="Helical" evidence="6">
    <location>
        <begin position="158"/>
        <end position="179"/>
    </location>
</feature>
<evidence type="ECO:0000256" key="6">
    <source>
        <dbReference type="SAM" id="Phobius"/>
    </source>
</evidence>
<evidence type="ECO:0000259" key="7">
    <source>
        <dbReference type="Pfam" id="PF00892"/>
    </source>
</evidence>
<keyword evidence="2 6" id="KW-0812">Transmembrane</keyword>
<evidence type="ECO:0000256" key="4">
    <source>
        <dbReference type="ARBA" id="ARBA00023136"/>
    </source>
</evidence>
<organism evidence="8 9">
    <name type="scientific">Symbiodinium natans</name>
    <dbReference type="NCBI Taxonomy" id="878477"/>
    <lineage>
        <taxon>Eukaryota</taxon>
        <taxon>Sar</taxon>
        <taxon>Alveolata</taxon>
        <taxon>Dinophyceae</taxon>
        <taxon>Suessiales</taxon>
        <taxon>Symbiodiniaceae</taxon>
        <taxon>Symbiodinium</taxon>
    </lineage>
</organism>
<evidence type="ECO:0000256" key="3">
    <source>
        <dbReference type="ARBA" id="ARBA00022989"/>
    </source>
</evidence>